<accession>A0A645G5U2</accession>
<sequence length="102" mass="11099">MIFYKLTVDFFAGSIGSAIHLSKIIHMKKIAILSAVVLTTITLQSCRQSDDVLSPEEAATFRRAQDSSNQSLYKGTTINMNEGQSAPTISDADGEILPPPRK</sequence>
<feature type="region of interest" description="Disordered" evidence="1">
    <location>
        <begin position="61"/>
        <end position="102"/>
    </location>
</feature>
<dbReference type="EMBL" id="VSSQ01067086">
    <property type="protein sequence ID" value="MPN19514.1"/>
    <property type="molecule type" value="Genomic_DNA"/>
</dbReference>
<protein>
    <submittedName>
        <fullName evidence="2">Uncharacterized protein</fullName>
    </submittedName>
</protein>
<organism evidence="2">
    <name type="scientific">bioreactor metagenome</name>
    <dbReference type="NCBI Taxonomy" id="1076179"/>
    <lineage>
        <taxon>unclassified sequences</taxon>
        <taxon>metagenomes</taxon>
        <taxon>ecological metagenomes</taxon>
    </lineage>
</organism>
<evidence type="ECO:0000313" key="2">
    <source>
        <dbReference type="EMBL" id="MPN19514.1"/>
    </source>
</evidence>
<reference evidence="2" key="1">
    <citation type="submission" date="2019-08" db="EMBL/GenBank/DDBJ databases">
        <authorList>
            <person name="Kucharzyk K."/>
            <person name="Murdoch R.W."/>
            <person name="Higgins S."/>
            <person name="Loffler F."/>
        </authorList>
    </citation>
    <scope>NUCLEOTIDE SEQUENCE</scope>
</reference>
<proteinExistence type="predicted"/>
<evidence type="ECO:0000256" key="1">
    <source>
        <dbReference type="SAM" id="MobiDB-lite"/>
    </source>
</evidence>
<dbReference type="AlphaFoldDB" id="A0A645G5U2"/>
<comment type="caution">
    <text evidence="2">The sequence shown here is derived from an EMBL/GenBank/DDBJ whole genome shotgun (WGS) entry which is preliminary data.</text>
</comment>
<name>A0A645G5U2_9ZZZZ</name>
<gene>
    <name evidence="2" type="ORF">SDC9_166885</name>
</gene>
<feature type="compositionally biased region" description="Polar residues" evidence="1">
    <location>
        <begin position="66"/>
        <end position="88"/>
    </location>
</feature>